<dbReference type="EMBL" id="SOPX01000001">
    <property type="protein sequence ID" value="TFB32489.1"/>
    <property type="molecule type" value="Genomic_DNA"/>
</dbReference>
<keyword evidence="1" id="KW-0812">Transmembrane</keyword>
<feature type="transmembrane region" description="Helical" evidence="1">
    <location>
        <begin position="294"/>
        <end position="312"/>
    </location>
</feature>
<keyword evidence="4" id="KW-0012">Acyltransferase</keyword>
<keyword evidence="4" id="KW-0808">Transferase</keyword>
<feature type="transmembrane region" description="Helical" evidence="1">
    <location>
        <begin position="12"/>
        <end position="32"/>
    </location>
</feature>
<reference evidence="4 6" key="2">
    <citation type="submission" date="2019-03" db="EMBL/GenBank/DDBJ databases">
        <authorList>
            <person name="He R.-H."/>
        </authorList>
    </citation>
    <scope>NUCLEOTIDE SEQUENCE [LARGE SCALE GENOMIC DNA]</scope>
    <source>
        <strain evidence="4 6">DSM 19624</strain>
    </source>
</reference>
<dbReference type="RefSeq" id="WP_121286061.1">
    <property type="nucleotide sequence ID" value="NZ_RCCK01000013.1"/>
</dbReference>
<feature type="transmembrane region" description="Helical" evidence="1">
    <location>
        <begin position="333"/>
        <end position="353"/>
    </location>
</feature>
<dbReference type="Proteomes" id="UP000297429">
    <property type="component" value="Unassembled WGS sequence"/>
</dbReference>
<name>A0A497XW86_9SPHI</name>
<keyword evidence="1" id="KW-0472">Membrane</keyword>
<dbReference type="PANTHER" id="PTHR23028:SF53">
    <property type="entry name" value="ACYL_TRANSF_3 DOMAIN-CONTAINING PROTEIN"/>
    <property type="match status" value="1"/>
</dbReference>
<dbReference type="GO" id="GO:0000271">
    <property type="term" value="P:polysaccharide biosynthetic process"/>
    <property type="evidence" value="ECO:0007669"/>
    <property type="project" value="TreeGrafter"/>
</dbReference>
<feature type="transmembrane region" description="Helical" evidence="1">
    <location>
        <begin position="52"/>
        <end position="73"/>
    </location>
</feature>
<feature type="transmembrane region" description="Helical" evidence="1">
    <location>
        <begin position="217"/>
        <end position="239"/>
    </location>
</feature>
<protein>
    <submittedName>
        <fullName evidence="4">Acyltransferase</fullName>
    </submittedName>
    <submittedName>
        <fullName evidence="3">Peptidoglycan/LPS O-acetylase OafA/YrhL</fullName>
    </submittedName>
</protein>
<dbReference type="InterPro" id="IPR050879">
    <property type="entry name" value="Acyltransferase_3"/>
</dbReference>
<evidence type="ECO:0000259" key="2">
    <source>
        <dbReference type="Pfam" id="PF01757"/>
    </source>
</evidence>
<dbReference type="Proteomes" id="UP000273898">
    <property type="component" value="Unassembled WGS sequence"/>
</dbReference>
<evidence type="ECO:0000313" key="5">
    <source>
        <dbReference type="Proteomes" id="UP000273898"/>
    </source>
</evidence>
<comment type="caution">
    <text evidence="3">The sequence shown here is derived from an EMBL/GenBank/DDBJ whole genome shotgun (WGS) entry which is preliminary data.</text>
</comment>
<dbReference type="OrthoDB" id="290051at2"/>
<accession>A0A497XW86</accession>
<reference evidence="3 5" key="1">
    <citation type="submission" date="2018-10" db="EMBL/GenBank/DDBJ databases">
        <title>Genomic Encyclopedia of Archaeal and Bacterial Type Strains, Phase II (KMG-II): from individual species to whole genera.</title>
        <authorList>
            <person name="Goeker M."/>
        </authorList>
    </citation>
    <scope>NUCLEOTIDE SEQUENCE [LARGE SCALE GENOMIC DNA]</scope>
    <source>
        <strain evidence="3 5">DSM 19624</strain>
    </source>
</reference>
<feature type="transmembrane region" description="Helical" evidence="1">
    <location>
        <begin position="94"/>
        <end position="113"/>
    </location>
</feature>
<dbReference type="GO" id="GO:0016747">
    <property type="term" value="F:acyltransferase activity, transferring groups other than amino-acyl groups"/>
    <property type="evidence" value="ECO:0007669"/>
    <property type="project" value="InterPro"/>
</dbReference>
<evidence type="ECO:0000256" key="1">
    <source>
        <dbReference type="SAM" id="Phobius"/>
    </source>
</evidence>
<feature type="domain" description="Acyltransferase 3" evidence="2">
    <location>
        <begin position="13"/>
        <end position="382"/>
    </location>
</feature>
<organism evidence="3 5">
    <name type="scientific">Pedobacter alluvionis</name>
    <dbReference type="NCBI Taxonomy" id="475253"/>
    <lineage>
        <taxon>Bacteria</taxon>
        <taxon>Pseudomonadati</taxon>
        <taxon>Bacteroidota</taxon>
        <taxon>Sphingobacteriia</taxon>
        <taxon>Sphingobacteriales</taxon>
        <taxon>Sphingobacteriaceae</taxon>
        <taxon>Pedobacter</taxon>
    </lineage>
</organism>
<keyword evidence="6" id="KW-1185">Reference proteome</keyword>
<sequence length="397" mass="45895">MSGRLSTTKHLMFLDSLRGLASLYVVLHHAAAYFPFSHESSFKRIVLQILGYGHWAVDLFIVLSGYSLMLAAIRNDYAIKGGYFFFIKRRIIRIIPPYYLALFLSIILIYFFINDSNNQRWSYALPVTYETVIFHLMMIHDFLKSSVTKINYSFWSIGVEFRIYFFFPLLLLVLKKIGRLGVLGLALLVTIVCAVLMKYLEGINSDFDYIGIGVNHYILLFCFGMLIADLSFSTANLATRIRQIYFHYQNVINYSVLSIFLIFLMPGRTNLTNLITKSFDQSNKLFFNPRIEDLLVGIFTCFILFICSVNSAPKSYHLPKLLAWRPLTLLGTFSYSLYLIHAPILQIFVQYIISPLKLESFSKCLLLLFVGTPIILALSYLFFLCCEKPFLKMRTKQ</sequence>
<feature type="transmembrane region" description="Helical" evidence="1">
    <location>
        <begin position="180"/>
        <end position="197"/>
    </location>
</feature>
<proteinExistence type="predicted"/>
<feature type="transmembrane region" description="Helical" evidence="1">
    <location>
        <begin position="152"/>
        <end position="173"/>
    </location>
</feature>
<dbReference type="Pfam" id="PF01757">
    <property type="entry name" value="Acyl_transf_3"/>
    <property type="match status" value="1"/>
</dbReference>
<dbReference type="GO" id="GO:0016020">
    <property type="term" value="C:membrane"/>
    <property type="evidence" value="ECO:0007669"/>
    <property type="project" value="TreeGrafter"/>
</dbReference>
<evidence type="ECO:0000313" key="6">
    <source>
        <dbReference type="Proteomes" id="UP000297429"/>
    </source>
</evidence>
<gene>
    <name evidence="3" type="ORF">BCL90_4071</name>
    <name evidence="4" type="ORF">E3V97_00180</name>
</gene>
<evidence type="ECO:0000313" key="4">
    <source>
        <dbReference type="EMBL" id="TFB32489.1"/>
    </source>
</evidence>
<evidence type="ECO:0000313" key="3">
    <source>
        <dbReference type="EMBL" id="RLJ73904.1"/>
    </source>
</evidence>
<keyword evidence="1" id="KW-1133">Transmembrane helix</keyword>
<dbReference type="PANTHER" id="PTHR23028">
    <property type="entry name" value="ACETYLTRANSFERASE"/>
    <property type="match status" value="1"/>
</dbReference>
<dbReference type="AlphaFoldDB" id="A0A497XW86"/>
<feature type="transmembrane region" description="Helical" evidence="1">
    <location>
        <begin position="251"/>
        <end position="269"/>
    </location>
</feature>
<dbReference type="EMBL" id="RCCK01000013">
    <property type="protein sequence ID" value="RLJ73904.1"/>
    <property type="molecule type" value="Genomic_DNA"/>
</dbReference>
<feature type="transmembrane region" description="Helical" evidence="1">
    <location>
        <begin position="365"/>
        <end position="386"/>
    </location>
</feature>
<dbReference type="InterPro" id="IPR002656">
    <property type="entry name" value="Acyl_transf_3_dom"/>
</dbReference>